<protein>
    <submittedName>
        <fullName evidence="1">Uncharacterized protein</fullName>
    </submittedName>
</protein>
<accession>A0A0E9R4N0</accession>
<evidence type="ECO:0000313" key="1">
    <source>
        <dbReference type="EMBL" id="JAH24121.1"/>
    </source>
</evidence>
<proteinExistence type="predicted"/>
<dbReference type="AlphaFoldDB" id="A0A0E9R4N0"/>
<dbReference type="EMBL" id="GBXM01084456">
    <property type="protein sequence ID" value="JAH24121.1"/>
    <property type="molecule type" value="Transcribed_RNA"/>
</dbReference>
<name>A0A0E9R4N0_ANGAN</name>
<reference evidence="1" key="2">
    <citation type="journal article" date="2015" name="Fish Shellfish Immunol.">
        <title>Early steps in the European eel (Anguilla anguilla)-Vibrio vulnificus interaction in the gills: Role of the RtxA13 toxin.</title>
        <authorList>
            <person name="Callol A."/>
            <person name="Pajuelo D."/>
            <person name="Ebbesson L."/>
            <person name="Teles M."/>
            <person name="MacKenzie S."/>
            <person name="Amaro C."/>
        </authorList>
    </citation>
    <scope>NUCLEOTIDE SEQUENCE</scope>
</reference>
<organism evidence="1">
    <name type="scientific">Anguilla anguilla</name>
    <name type="common">European freshwater eel</name>
    <name type="synonym">Muraena anguilla</name>
    <dbReference type="NCBI Taxonomy" id="7936"/>
    <lineage>
        <taxon>Eukaryota</taxon>
        <taxon>Metazoa</taxon>
        <taxon>Chordata</taxon>
        <taxon>Craniata</taxon>
        <taxon>Vertebrata</taxon>
        <taxon>Euteleostomi</taxon>
        <taxon>Actinopterygii</taxon>
        <taxon>Neopterygii</taxon>
        <taxon>Teleostei</taxon>
        <taxon>Anguilliformes</taxon>
        <taxon>Anguillidae</taxon>
        <taxon>Anguilla</taxon>
    </lineage>
</organism>
<reference evidence="1" key="1">
    <citation type="submission" date="2014-11" db="EMBL/GenBank/DDBJ databases">
        <authorList>
            <person name="Amaro Gonzalez C."/>
        </authorList>
    </citation>
    <scope>NUCLEOTIDE SEQUENCE</scope>
</reference>
<sequence length="32" mass="3869">MQQWITRVDTCVRPYPFEDILDLNLQQSQEMA</sequence>